<accession>A0ACD0NQS9</accession>
<evidence type="ECO:0000313" key="2">
    <source>
        <dbReference type="Proteomes" id="UP000245626"/>
    </source>
</evidence>
<dbReference type="Proteomes" id="UP000245626">
    <property type="component" value="Unassembled WGS sequence"/>
</dbReference>
<gene>
    <name evidence="1" type="ORF">IE53DRAFT_211517</name>
</gene>
<evidence type="ECO:0000313" key="1">
    <source>
        <dbReference type="EMBL" id="PWN48140.1"/>
    </source>
</evidence>
<name>A0ACD0NQS9_9BASI</name>
<reference evidence="1 2" key="1">
    <citation type="journal article" date="2018" name="Mol. Biol. Evol.">
        <title>Broad Genomic Sampling Reveals a Smut Pathogenic Ancestry of the Fungal Clade Ustilaginomycotina.</title>
        <authorList>
            <person name="Kijpornyongpan T."/>
            <person name="Mondo S.J."/>
            <person name="Barry K."/>
            <person name="Sandor L."/>
            <person name="Lee J."/>
            <person name="Lipzen A."/>
            <person name="Pangilinan J."/>
            <person name="LaButti K."/>
            <person name="Hainaut M."/>
            <person name="Henrissat B."/>
            <person name="Grigoriev I.V."/>
            <person name="Spatafora J.W."/>
            <person name="Aime M.C."/>
        </authorList>
    </citation>
    <scope>NUCLEOTIDE SEQUENCE [LARGE SCALE GENOMIC DNA]</scope>
    <source>
        <strain evidence="1 2">SA 807</strain>
    </source>
</reference>
<keyword evidence="2" id="KW-1185">Reference proteome</keyword>
<dbReference type="EMBL" id="KZ820262">
    <property type="protein sequence ID" value="PWN48140.1"/>
    <property type="molecule type" value="Genomic_DNA"/>
</dbReference>
<protein>
    <submittedName>
        <fullName evidence="1">Uncharacterized protein</fullName>
    </submittedName>
</protein>
<proteinExistence type="predicted"/>
<organism evidence="1 2">
    <name type="scientific">Violaceomyces palustris</name>
    <dbReference type="NCBI Taxonomy" id="1673888"/>
    <lineage>
        <taxon>Eukaryota</taxon>
        <taxon>Fungi</taxon>
        <taxon>Dikarya</taxon>
        <taxon>Basidiomycota</taxon>
        <taxon>Ustilaginomycotina</taxon>
        <taxon>Ustilaginomycetes</taxon>
        <taxon>Violaceomycetales</taxon>
        <taxon>Violaceomycetaceae</taxon>
        <taxon>Violaceomyces</taxon>
    </lineage>
</organism>
<sequence length="1211" mass="137667">MRVACWVQLSSPRPEMAELLKAILLDPMRDFMLQMRRWQISQGFDIAEDPVYERTFGYSTYSIDLTRHGHIAPVLGGWLDSWSLKYNSSISEGESQSKARTGRSTRAQRLKGSNFHFWKVESGLDLKAFSEALNHEVLQELGKGAGQEGKDEAYSRKDEERDAGWLDLLTWYVTNWCQDAGAKRRTVECYWSASSPTRQLLILRDKTLRSALLSSKERSEILDPLLDADAFHIADVAPVDPLANWPKARMELIDDAEQLPGHVDVEDSREIKRKKLAVNGALILTKVLESLVRTGSITRSQFLLYCQLRAGTEPANFSGSVQDKLAMHLCEPGNCINFVKSSKLGGRTLEEVQEASMEPRRYGSRQWWYHLRKALKRGLISSGEIEKELLVLGKLYTEASKEENEGADAMALESATIRVSAALLRTARSATALEIAGRVLKNPDLSSWHRKLPLNPSLLTHLPVKEALLYLESVGHTIRDLAAEQERIRIREAEAREGSESEGIKLDKNPLKTSTSKAFIEFLSFSLESHLVDTKSLTKKLLEIYRTVSHHDIASAVVEKLHMMLKGCYLPSTSLTTTSQGEAGVSSLIWQALTSVAERAAEEHFSENRGVRVGSSLMFAKLAFLSHKYDPRSDPVPELSSRYLNQVIFAYIEKRIQLGERGLLRYVGRLESVGTEREARLRKAINLLSWPWELDLQLERWLIASLDSDSSRQYLTEIGFDLLKLKEGTIARQDESAFAEVASYLDEVRPSGWLQSLEAKLESYQERGGKHDAEAEPTTVPAVLMEDIRKKKSAFEANRIKERLRWNHLEYLFELYGQLIKDKYESLREATGTDQRVEQEIEANEEGVNKFRLVEQSIKNIIGVAARKPRAVEMADVDGQRGAAEGLRDFDKLSRRFNVEAIETNRFKDFTAQRLRSRIWEENHKRLLSQIKVQLEINTQAGYLLPPIRSKQAAADLAEAGSGGEEGSLSAGWGIESLRSQLRTEWYLLPWVRIVGPEGKRTGAEWKADEGDIEELAKKLLEFVHGSIVSKFERNAQAFLEVLSPVGFNQHVLVDLCRAMLDELERWKIDTGLRVRGTAKEERTKRSRRRLRMVQTVRSLEVFVHLLIKGWFEQDFKRVIERVKNPKAIEFVKGIKRDLEARMRESVAASTGRHLFADEEEEGGEQGDTEQEAEERERREEEKLNVELALIWHDVFSGVLGASPSRHESMW</sequence>